<keyword evidence="4" id="KW-1185">Reference proteome</keyword>
<keyword evidence="3" id="KW-0547">Nucleotide-binding</keyword>
<keyword evidence="3" id="KW-0067">ATP-binding</keyword>
<dbReference type="AlphaFoldDB" id="A0A2S9Q836"/>
<proteinExistence type="predicted"/>
<reference evidence="3 4" key="1">
    <citation type="submission" date="2018-02" db="EMBL/GenBank/DDBJ databases">
        <title>Whole genome sequencing of endophytic bacterium.</title>
        <authorList>
            <person name="Eedara R."/>
            <person name="Podile A.R."/>
        </authorList>
    </citation>
    <scope>NUCLEOTIDE SEQUENCE [LARGE SCALE GENOMIC DNA]</scope>
    <source>
        <strain evidence="3 4">RP1T</strain>
    </source>
</reference>
<gene>
    <name evidence="3" type="ORF">C5L14_20915</name>
</gene>
<evidence type="ECO:0000259" key="2">
    <source>
        <dbReference type="PROSITE" id="PS50109"/>
    </source>
</evidence>
<dbReference type="InterPro" id="IPR043836">
    <property type="entry name" value="DHp"/>
</dbReference>
<evidence type="ECO:0000256" key="1">
    <source>
        <dbReference type="SAM" id="MobiDB-lite"/>
    </source>
</evidence>
<protein>
    <submittedName>
        <fullName evidence="3">ATP-binding protein</fullName>
    </submittedName>
</protein>
<name>A0A2S9Q836_9HYPH</name>
<dbReference type="Pfam" id="PF13589">
    <property type="entry name" value="HATPase_c_3"/>
    <property type="match status" value="1"/>
</dbReference>
<evidence type="ECO:0000313" key="3">
    <source>
        <dbReference type="EMBL" id="PRH85454.1"/>
    </source>
</evidence>
<dbReference type="GO" id="GO:0005524">
    <property type="term" value="F:ATP binding"/>
    <property type="evidence" value="ECO:0007669"/>
    <property type="project" value="UniProtKB-KW"/>
</dbReference>
<dbReference type="InterPro" id="IPR005467">
    <property type="entry name" value="His_kinase_dom"/>
</dbReference>
<dbReference type="Proteomes" id="UP000237682">
    <property type="component" value="Unassembled WGS sequence"/>
</dbReference>
<dbReference type="PROSITE" id="PS50109">
    <property type="entry name" value="HIS_KIN"/>
    <property type="match status" value="1"/>
</dbReference>
<dbReference type="InterPro" id="IPR003594">
    <property type="entry name" value="HATPase_dom"/>
</dbReference>
<organism evidence="3 4">
    <name type="scientific">Labrys okinawensis</name>
    <dbReference type="NCBI Taxonomy" id="346911"/>
    <lineage>
        <taxon>Bacteria</taxon>
        <taxon>Pseudomonadati</taxon>
        <taxon>Pseudomonadota</taxon>
        <taxon>Alphaproteobacteria</taxon>
        <taxon>Hyphomicrobiales</taxon>
        <taxon>Xanthobacteraceae</taxon>
        <taxon>Labrys</taxon>
    </lineage>
</organism>
<dbReference type="Pfam" id="PF19191">
    <property type="entry name" value="HEF_HK"/>
    <property type="match status" value="1"/>
</dbReference>
<feature type="region of interest" description="Disordered" evidence="1">
    <location>
        <begin position="95"/>
        <end position="115"/>
    </location>
</feature>
<evidence type="ECO:0000313" key="4">
    <source>
        <dbReference type="Proteomes" id="UP000237682"/>
    </source>
</evidence>
<dbReference type="EMBL" id="PUEJ01000008">
    <property type="protein sequence ID" value="PRH85454.1"/>
    <property type="molecule type" value="Genomic_DNA"/>
</dbReference>
<dbReference type="SMART" id="SM00387">
    <property type="entry name" value="HATPase_c"/>
    <property type="match status" value="1"/>
</dbReference>
<dbReference type="SUPFAM" id="SSF55874">
    <property type="entry name" value="ATPase domain of HSP90 chaperone/DNA topoisomerase II/histidine kinase"/>
    <property type="match status" value="2"/>
</dbReference>
<dbReference type="InterPro" id="IPR036890">
    <property type="entry name" value="HATPase_C_sf"/>
</dbReference>
<dbReference type="OrthoDB" id="9816482at2"/>
<feature type="domain" description="Histidine kinase" evidence="2">
    <location>
        <begin position="876"/>
        <end position="982"/>
    </location>
</feature>
<dbReference type="RefSeq" id="WP_105864014.1">
    <property type="nucleotide sequence ID" value="NZ_PUEJ01000008.1"/>
</dbReference>
<accession>A0A2S9Q836</accession>
<dbReference type="Pfam" id="PF02518">
    <property type="entry name" value="HATPase_c"/>
    <property type="match status" value="1"/>
</dbReference>
<dbReference type="Gene3D" id="3.30.565.10">
    <property type="entry name" value="Histidine kinase-like ATPase, C-terminal domain"/>
    <property type="match status" value="2"/>
</dbReference>
<sequence>MSDVTEFQDVPDGAGLEIVAFKTRARTIDHLGRGQIADAPTAVSELWKNAWDAYATQVSLNIFDGDSIIAAVFDDGAGMSAPDFTDRWLVVGTESKVDGPAPPPPKFFKGPPRQRQGEKGIGRLSAAFLAPATLVLSQQEDGVLSAVLVDWRLFENPYLSLDNIALPVRTFADPASVLSGLSSMVDVLLGNLGALDEEGVRHLNPAWERYSEEEWREHRSSTADTIVNFWARMPIEQRHLDEWPVMAHLDTHGTALFMLGAHHELSVWLGSSHEDEEAERVKGRLKDILTGFTDTLAEKPVRFEYEVLAYRGEIPRRILASSDIFGLEQFRDLEHTVEGAFDEAGVFKGKIKAFGKDLGERIIPPPRPLPTAPSERPGPFDFCIGTFEQVATSSSHNARRHSDLAAQVQKYGGVRVYRDGLRVMPYGSADADFFSLEETRQKHAGRYFWAHRRSFGRLAFTRSANPYLRDKAGREGLVENRASRELRILVQSLLIGLARDYFGTDAPERSERIAEAQSRNVKGKKAADDARKKRKAEFNAYLKDAVARMPMVAARAQSISARIDDLRGDVDREALAVLRGEIEQTRAEIAALSPTDVPRTMGAAEERYRNFRDELDDARELVRVSDDVLRGLEAKEGASSPREVARAVQVRHRDALNKQLDGYQQQIRENIRAATGVWTAALAEDKERYEKATAPFLRNLSASTNLADILSLLELNRRELESEFSDRYRPLIRNVAAVLEGIDAETALTAIDDDREELERRVRDLTAVAQLGITVEIIAHELEMLDSEVTRNLDRLPPEIRNDRAFGQAVAAHQALTEKLRFLSPLQLAGVRIRERITGARIADYVQEFFGELFQSNQVEFYASPAFRNIEFTELPSRIFPVFVNLVNNSLYWVGRLDTRLIYFDFVDGKVVVADSGPGVDKDDVGRLFQLFFTRRNAGRGVGLYLARVNLEAGRHNIRYATDEDPHVLQGANFIIEIRGVSAGG</sequence>
<comment type="caution">
    <text evidence="3">The sequence shown here is derived from an EMBL/GenBank/DDBJ whole genome shotgun (WGS) entry which is preliminary data.</text>
</comment>